<sequence length="264" mass="26845">MLRSARAFAPGSVTTVFVPATDPDGGSLGVSVAVADGVAATVRPANETTVSLDGRETAFDPVERALAALDLTATVDLEATVPVGRGFGASGAATLATALAADEVFDLGRSRAALVDVAHRAEVAAGTGLGDVFVQARGGLVWNAGDGIRRAESDADLSYTSYGGIATEEVLGDDDALDRVRVAGRDALAALDPHGPVDALVERSWRFARETGLVTDRVERAVSRVERAGGVGTMAMVGETVVAVGAGDALASTTRATNEGARLR</sequence>
<dbReference type="Proteomes" id="UP001596406">
    <property type="component" value="Unassembled WGS sequence"/>
</dbReference>
<dbReference type="PIRSF" id="PIRSF016896">
    <property type="entry name" value="GHMP_arc_MJ0969"/>
    <property type="match status" value="1"/>
</dbReference>
<keyword evidence="1" id="KW-0808">Transferase</keyword>
<dbReference type="InterPro" id="IPR006204">
    <property type="entry name" value="GHMP_kinase_N_dom"/>
</dbReference>
<dbReference type="PANTHER" id="PTHR42282:SF1">
    <property type="entry name" value="PANTOATE KINASE"/>
    <property type="match status" value="1"/>
</dbReference>
<evidence type="ECO:0000313" key="3">
    <source>
        <dbReference type="EMBL" id="MFC6836765.1"/>
    </source>
</evidence>
<dbReference type="RefSeq" id="WP_304448443.1">
    <property type="nucleotide sequence ID" value="NZ_JARRAH010000001.1"/>
</dbReference>
<dbReference type="Pfam" id="PF00288">
    <property type="entry name" value="GHMP_kinases_N"/>
    <property type="match status" value="1"/>
</dbReference>
<feature type="domain" description="GHMP kinase N-terminal" evidence="2">
    <location>
        <begin position="71"/>
        <end position="139"/>
    </location>
</feature>
<keyword evidence="1" id="KW-0173">Coenzyme A biosynthesis</keyword>
<name>A0ABD5UB35_9EURY</name>
<dbReference type="SUPFAM" id="SSF54211">
    <property type="entry name" value="Ribosomal protein S5 domain 2-like"/>
    <property type="match status" value="1"/>
</dbReference>
<comment type="catalytic activity">
    <reaction evidence="1">
        <text>(R)-pantoate + ATP = (R)-4-phosphopantoate + ADP + H(+)</text>
        <dbReference type="Rhea" id="RHEA:28246"/>
        <dbReference type="ChEBI" id="CHEBI:15378"/>
        <dbReference type="ChEBI" id="CHEBI:15980"/>
        <dbReference type="ChEBI" id="CHEBI:30616"/>
        <dbReference type="ChEBI" id="CHEBI:61294"/>
        <dbReference type="ChEBI" id="CHEBI:456216"/>
        <dbReference type="EC" id="2.7.1.169"/>
    </reaction>
</comment>
<keyword evidence="1 3" id="KW-0418">Kinase</keyword>
<comment type="caution">
    <text evidence="3">The sequence shown here is derived from an EMBL/GenBank/DDBJ whole genome shotgun (WGS) entry which is preliminary data.</text>
</comment>
<evidence type="ECO:0000256" key="1">
    <source>
        <dbReference type="HAMAP-Rule" id="MF_02223"/>
    </source>
</evidence>
<keyword evidence="1" id="KW-0067">ATP-binding</keyword>
<comment type="pathway">
    <text evidence="1">Cofactor biosynthesis; coenzyme A biosynthesis.</text>
</comment>
<reference evidence="3 4" key="1">
    <citation type="journal article" date="2019" name="Int. J. Syst. Evol. Microbiol.">
        <title>The Global Catalogue of Microorganisms (GCM) 10K type strain sequencing project: providing services to taxonomists for standard genome sequencing and annotation.</title>
        <authorList>
            <consortium name="The Broad Institute Genomics Platform"/>
            <consortium name="The Broad Institute Genome Sequencing Center for Infectious Disease"/>
            <person name="Wu L."/>
            <person name="Ma J."/>
        </authorList>
    </citation>
    <scope>NUCLEOTIDE SEQUENCE [LARGE SCALE GENOMIC DNA]</scope>
    <source>
        <strain evidence="3 4">PSRA2</strain>
    </source>
</reference>
<dbReference type="InterPro" id="IPR020568">
    <property type="entry name" value="Ribosomal_Su5_D2-typ_SF"/>
</dbReference>
<dbReference type="PANTHER" id="PTHR42282">
    <property type="entry name" value="PANTOATE KINASE-RELATED"/>
    <property type="match status" value="1"/>
</dbReference>
<organism evidence="3 4">
    <name type="scientific">Halomarina ordinaria</name>
    <dbReference type="NCBI Taxonomy" id="3033939"/>
    <lineage>
        <taxon>Archaea</taxon>
        <taxon>Methanobacteriati</taxon>
        <taxon>Methanobacteriota</taxon>
        <taxon>Stenosarchaea group</taxon>
        <taxon>Halobacteria</taxon>
        <taxon>Halobacteriales</taxon>
        <taxon>Natronomonadaceae</taxon>
        <taxon>Halomarina</taxon>
    </lineage>
</organism>
<dbReference type="GO" id="GO:0016301">
    <property type="term" value="F:kinase activity"/>
    <property type="evidence" value="ECO:0007669"/>
    <property type="project" value="UniProtKB-UniRule"/>
</dbReference>
<dbReference type="GO" id="GO:0015937">
    <property type="term" value="P:coenzyme A biosynthetic process"/>
    <property type="evidence" value="ECO:0007669"/>
    <property type="project" value="UniProtKB-UniRule"/>
</dbReference>
<dbReference type="InterPro" id="IPR012043">
    <property type="entry name" value="PoK"/>
</dbReference>
<keyword evidence="1" id="KW-0547">Nucleotide-binding</keyword>
<dbReference type="Gene3D" id="3.30.230.10">
    <property type="match status" value="1"/>
</dbReference>
<evidence type="ECO:0000313" key="4">
    <source>
        <dbReference type="Proteomes" id="UP001596406"/>
    </source>
</evidence>
<keyword evidence="4" id="KW-1185">Reference proteome</keyword>
<dbReference type="InterPro" id="IPR014721">
    <property type="entry name" value="Ribsml_uS5_D2-typ_fold_subgr"/>
</dbReference>
<dbReference type="HAMAP" id="MF_02223">
    <property type="entry name" value="Pantoate_kinase"/>
    <property type="match status" value="1"/>
</dbReference>
<proteinExistence type="inferred from homology"/>
<comment type="function">
    <text evidence="1">Phosphorylates (R)-pantoate to form (R)-4-phosphopantoate in the CoA biosynthesis pathway.</text>
</comment>
<dbReference type="AlphaFoldDB" id="A0ABD5UB35"/>
<dbReference type="GO" id="GO:0005524">
    <property type="term" value="F:ATP binding"/>
    <property type="evidence" value="ECO:0007669"/>
    <property type="project" value="UniProtKB-KW"/>
</dbReference>
<comment type="similarity">
    <text evidence="1">Belongs to the GHMP kinase family. PoK subfamily.</text>
</comment>
<evidence type="ECO:0000259" key="2">
    <source>
        <dbReference type="Pfam" id="PF00288"/>
    </source>
</evidence>
<accession>A0ABD5UB35</accession>
<dbReference type="EMBL" id="JBHSXM010000001">
    <property type="protein sequence ID" value="MFC6836765.1"/>
    <property type="molecule type" value="Genomic_DNA"/>
</dbReference>
<gene>
    <name evidence="3" type="ORF">ACFQHK_09595</name>
</gene>
<dbReference type="EC" id="2.7.1.169" evidence="1"/>
<protein>
    <recommendedName>
        <fullName evidence="1">Pantoate kinase</fullName>
        <shortName evidence="1">PoK</shortName>
        <ecNumber evidence="1">2.7.1.169</ecNumber>
    </recommendedName>
</protein>